<evidence type="ECO:0000313" key="1">
    <source>
        <dbReference type="EMBL" id="RTQ90923.1"/>
    </source>
</evidence>
<evidence type="ECO:0000313" key="2">
    <source>
        <dbReference type="Proteomes" id="UP000271705"/>
    </source>
</evidence>
<dbReference type="InterPro" id="IPR014942">
    <property type="entry name" value="AbiEii"/>
</dbReference>
<sequence>MNRSQQDAWKREALDMCFQALASCNELSRKIVYKGARILALRLGGQQRASYDLDANILLSFAVRTPDRNEQSAILHDLFSTAISNFASAQDPVRFELDRLDITHNPPNHPMGWNAFDVKVRLKDFNNEGVRGLPFVSFDVAAPEALGDVAVAPLEVDGHTVFAYTLERIAGEKLRAFLSSLPTYRTKVQKPGEVVRVKDIYDVSKILAAHPLKDTAFWNAAGAEFKLACASRFIDCSDMATFSEALAVTKATYESDPTLPKDIDFNTAWTNLQAIVAYWESCLILPIANPFPSQKT</sequence>
<proteinExistence type="predicted"/>
<evidence type="ECO:0008006" key="3">
    <source>
        <dbReference type="Google" id="ProtNLM"/>
    </source>
</evidence>
<dbReference type="Pfam" id="PF08843">
    <property type="entry name" value="AbiEii"/>
    <property type="match status" value="1"/>
</dbReference>
<comment type="caution">
    <text evidence="1">The sequence shown here is derived from an EMBL/GenBank/DDBJ whole genome shotgun (WGS) entry which is preliminary data.</text>
</comment>
<dbReference type="RefSeq" id="WP_126928273.1">
    <property type="nucleotide sequence ID" value="NZ_RXLZ01000010.1"/>
</dbReference>
<dbReference type="Proteomes" id="UP000271705">
    <property type="component" value="Unassembled WGS sequence"/>
</dbReference>
<dbReference type="AlphaFoldDB" id="A0A431UN25"/>
<name>A0A431UN25_STEMA</name>
<protein>
    <recommendedName>
        <fullName evidence="3">Nucleotidyl transferase AbiEii/AbiGii toxin family protein</fullName>
    </recommendedName>
</protein>
<reference evidence="1 2" key="1">
    <citation type="submission" date="2018-12" db="EMBL/GenBank/DDBJ databases">
        <authorList>
            <person name="Kartti S."/>
            <person name="Manni A."/>
            <person name="Chemao El Fihri M.W."/>
            <person name="Laamarti M."/>
            <person name="Temsamani L."/>
            <person name="El Jamali J.E."/>
            <person name="Ouadghiri M."/>
            <person name="Ibrahimi A."/>
            <person name="Filati-Maltouf A."/>
        </authorList>
    </citation>
    <scope>NUCLEOTIDE SEQUENCE [LARGE SCALE GENOMIC DNA]</scope>
    <source>
        <strain evidence="1 2">MDMC339</strain>
    </source>
</reference>
<organism evidence="1 2">
    <name type="scientific">Stenotrophomonas maltophilia</name>
    <name type="common">Pseudomonas maltophilia</name>
    <name type="synonym">Xanthomonas maltophilia</name>
    <dbReference type="NCBI Taxonomy" id="40324"/>
    <lineage>
        <taxon>Bacteria</taxon>
        <taxon>Pseudomonadati</taxon>
        <taxon>Pseudomonadota</taxon>
        <taxon>Gammaproteobacteria</taxon>
        <taxon>Lysobacterales</taxon>
        <taxon>Lysobacteraceae</taxon>
        <taxon>Stenotrophomonas</taxon>
        <taxon>Stenotrophomonas maltophilia group</taxon>
    </lineage>
</organism>
<dbReference type="EMBL" id="RXLZ01000010">
    <property type="protein sequence ID" value="RTQ90923.1"/>
    <property type="molecule type" value="Genomic_DNA"/>
</dbReference>
<gene>
    <name evidence="1" type="ORF">EKL94_05280</name>
</gene>
<accession>A0A431UN25</accession>